<feature type="signal peptide" evidence="1">
    <location>
        <begin position="1"/>
        <end position="20"/>
    </location>
</feature>
<keyword evidence="1" id="KW-0732">Signal</keyword>
<dbReference type="SUPFAM" id="SSF54060">
    <property type="entry name" value="His-Me finger endonucleases"/>
    <property type="match status" value="1"/>
</dbReference>
<gene>
    <name evidence="2" type="ORF">PLXY2_LOCUS336</name>
</gene>
<accession>A0A8S4D181</accession>
<dbReference type="InterPro" id="IPR044929">
    <property type="entry name" value="DNA/RNA_non-sp_Endonuclease_sf"/>
</dbReference>
<dbReference type="InterPro" id="IPR044925">
    <property type="entry name" value="His-Me_finger_sf"/>
</dbReference>
<keyword evidence="3" id="KW-1185">Reference proteome</keyword>
<dbReference type="AlphaFoldDB" id="A0A8S4D181"/>
<dbReference type="Proteomes" id="UP000653454">
    <property type="component" value="Unassembled WGS sequence"/>
</dbReference>
<feature type="chain" id="PRO_5035775581" evidence="1">
    <location>
        <begin position="21"/>
        <end position="417"/>
    </location>
</feature>
<evidence type="ECO:0000256" key="1">
    <source>
        <dbReference type="SAM" id="SignalP"/>
    </source>
</evidence>
<comment type="caution">
    <text evidence="2">The sequence shown here is derived from an EMBL/GenBank/DDBJ whole genome shotgun (WGS) entry which is preliminary data.</text>
</comment>
<sequence length="417" mass="46843">MGDLLRSVVFFCCFTVVVLTEPPCIFDLECPECVPDNMPLVTSHRAANGSVAAASGDEVVLACHGGKFLQYPLDELIVAVCEGGRLRVRKDGARRHVLELGCQESVFEDVLHPVDNCGPPLQGRAYQFQYLHAHTTGHLATLCFDQDRAIAVRSHACNGKSNLLTMPAHNEQNRSPLSLLGNFNQMFDTKNRNDAEKLYGDDVSLNKRLQELLKHERYTFADQVLTSGKLLSGHYFDDQNARVSEFVSNKLAVWKSVATGNLKNIHKDVAKIMHMTRSHTVLDIYAGTHGVLSLRTGHNRTDVYLKPGQRFPVPKYIWTVVHDKKNHKAAAIVLVNDPFVAVSEIRETLFCESACSRISWLHELRRNHNYETPVYGLVFCCNVHDFTNVVNEMPKNVFKNVHASNDGLLTNFNFLEV</sequence>
<organism evidence="2 3">
    <name type="scientific">Plutella xylostella</name>
    <name type="common">Diamondback moth</name>
    <name type="synonym">Plutella maculipennis</name>
    <dbReference type="NCBI Taxonomy" id="51655"/>
    <lineage>
        <taxon>Eukaryota</taxon>
        <taxon>Metazoa</taxon>
        <taxon>Ecdysozoa</taxon>
        <taxon>Arthropoda</taxon>
        <taxon>Hexapoda</taxon>
        <taxon>Insecta</taxon>
        <taxon>Pterygota</taxon>
        <taxon>Neoptera</taxon>
        <taxon>Endopterygota</taxon>
        <taxon>Lepidoptera</taxon>
        <taxon>Glossata</taxon>
        <taxon>Ditrysia</taxon>
        <taxon>Yponomeutoidea</taxon>
        <taxon>Plutellidae</taxon>
        <taxon>Plutella</taxon>
    </lineage>
</organism>
<dbReference type="EMBL" id="CAJHNJ030000001">
    <property type="protein sequence ID" value="CAG9087265.1"/>
    <property type="molecule type" value="Genomic_DNA"/>
</dbReference>
<name>A0A8S4D181_PLUXY</name>
<dbReference type="Gene3D" id="3.40.570.10">
    <property type="entry name" value="Extracellular Endonuclease, subunit A"/>
    <property type="match status" value="1"/>
</dbReference>
<evidence type="ECO:0000313" key="2">
    <source>
        <dbReference type="EMBL" id="CAG9087265.1"/>
    </source>
</evidence>
<reference evidence="2" key="1">
    <citation type="submission" date="2020-11" db="EMBL/GenBank/DDBJ databases">
        <authorList>
            <person name="Whiteford S."/>
        </authorList>
    </citation>
    <scope>NUCLEOTIDE SEQUENCE</scope>
</reference>
<evidence type="ECO:0000313" key="3">
    <source>
        <dbReference type="Proteomes" id="UP000653454"/>
    </source>
</evidence>
<protein>
    <submittedName>
        <fullName evidence="2">(diamondback moth) hypothetical protein</fullName>
    </submittedName>
</protein>
<proteinExistence type="predicted"/>